<keyword evidence="10" id="KW-1185">Reference proteome</keyword>
<name>A0A8H7LER3_9ASCO</name>
<dbReference type="SUPFAM" id="SSF56204">
    <property type="entry name" value="Hect, E3 ligase catalytic domain"/>
    <property type="match status" value="1"/>
</dbReference>
<evidence type="ECO:0000256" key="6">
    <source>
        <dbReference type="PROSITE-ProRule" id="PRU00104"/>
    </source>
</evidence>
<comment type="caution">
    <text evidence="6">Lacks conserved residue(s) required for the propagation of feature annotation.</text>
</comment>
<evidence type="ECO:0000256" key="4">
    <source>
        <dbReference type="ARBA" id="ARBA00022679"/>
    </source>
</evidence>
<protein>
    <recommendedName>
        <fullName evidence="3">HECT-type E3 ubiquitin transferase</fullName>
        <ecNumber evidence="3">2.3.2.26</ecNumber>
    </recommendedName>
</protein>
<evidence type="ECO:0000256" key="5">
    <source>
        <dbReference type="ARBA" id="ARBA00022786"/>
    </source>
</evidence>
<sequence>MATNNKREKPISRKRGIVSHHDPIQILTQTNGPALAATSTNSQNDASSEAELFALLSQDEDEAMHDYANAFSVLHSSPDESGGVIMGSDEANMESDDGHGAYGDYDDDSGVHEDDSGLHADAGIRDDDSVDFDDSRSRDIVGESEIDDDDDDDDDEDEDEDEDDTNDDEHVEDDEDDMGALYGFMSGSGRGSGLLRDLVERNRQQSGTAPRLNLLDVMQRLVDGFEGPAFGRQHLEIDALIGNISQRDDTYLIMESINEISDKMLMMDGMTAERVIQPGSLAQALVDVLTDPLLADDLELHLVTCRCLYNFVEVNTDFVHDALSASAVEILVEKLLDIVYIDLTEQCLQTLEIMSRDRGAHSLIVGSDGLRACLQNLDFLTVHSQRKCLQIVANACEDILAVYFDFVLAQFENLVHVAEHHNDTQVKKSAWLGVSRIINSFKEKPDFMERLFSNDELLCHMLSVIRDSCNPSSTDVGLNYHSMISLLKSLIILISSSVRISNLLLNLGVGEYIKGSLNKFKKSDDGKQPDDISIESLISCPKELLSLFLNVIAYLSPITYSPKETPFLPDKYKVSQVKNRINYDRNTLYRNENAEPFRSFLHHVWPVLIGSFQATMDYSVRKQVLICITRMVAFAGPESIGKKGLESLYGILTSIVSSGKKAVFKAVDVSSVTEASVNGPILLLLSACVIIHNLLLKSQLTCAHVLEREGIFSELAQITEALTAAGISRAEERSEEPIANESPLTNTFQERFADKELVDFTQHTNSRSSLTYLFTITAAVSHLYDDFTLLSDTYAPDNDKLQPIVLALKKATKESTNDSNAWSSIWCDLANALSVTEGGMSSFELSSLGLLSQLVDVFQDSVLSEESRKAARATFIATFSSEESNLANLVSLLQDSLSRAESFEVISSGIANSGGGECGSNSLAKQIRLRLIPRNQPNQDAHVKADQMVVSVHAIATFKTIESFLKQRSFFSDSPRERNGLGDDFSHPDSSEHSEVAQQIVLSVKGSEVSKDSTVFGAIFKSMRATSGARKVEGHDIWGKPHEVHYSVGPQSESLQKHLEEDDLQDVDAQTESILHLLSVLFRMNEEVRRSNTQYAIPIEVFMNWKLTVKLNRQLEEPLIVASGSMPTWSITTTTNFSFLYPLNTRVFFMQSTSFGHSRLIHNWNNRAIKDKSGSSNESTLTTSGANLLLGAPARKKVRLARDKIFKSAIKILQQFGLQPPILEMEYFDEVGSGLGPTLEFYASVSKAFCKTELGMWRHNSIDEEYADSSQGLFPAPINAQKLDPKNKNILFYFRMLGVFVARALLDSRIMDFNFNPLFISLIQDPRSLDDILGEKAEITTQLELLRGVDADLARSLKHLTKYLDVYCGNSQDKLVEIDGMQLSDLSLYFNVPGHEKLNLVQDGGNIEVTSENLEVYVRKKYGISFGEWRCKASDSFPRRFFFRVPNRIIEYFHAPRTSGNLWKWGRRLVQRNNL</sequence>
<feature type="domain" description="HECT" evidence="8">
    <location>
        <begin position="1236"/>
        <end position="1453"/>
    </location>
</feature>
<evidence type="ECO:0000256" key="1">
    <source>
        <dbReference type="ARBA" id="ARBA00000885"/>
    </source>
</evidence>
<feature type="compositionally biased region" description="Basic and acidic residues" evidence="7">
    <location>
        <begin position="109"/>
        <end position="141"/>
    </location>
</feature>
<feature type="region of interest" description="Disordered" evidence="7">
    <location>
        <begin position="75"/>
        <end position="176"/>
    </location>
</feature>
<dbReference type="SUPFAM" id="SSF48371">
    <property type="entry name" value="ARM repeat"/>
    <property type="match status" value="1"/>
</dbReference>
<dbReference type="GO" id="GO:0043161">
    <property type="term" value="P:proteasome-mediated ubiquitin-dependent protein catabolic process"/>
    <property type="evidence" value="ECO:0007669"/>
    <property type="project" value="TreeGrafter"/>
</dbReference>
<dbReference type="InterPro" id="IPR045322">
    <property type="entry name" value="HECTD1/TRIP12-like"/>
</dbReference>
<dbReference type="InterPro" id="IPR016024">
    <property type="entry name" value="ARM-type_fold"/>
</dbReference>
<comment type="similarity">
    <text evidence="2">Belongs to the UPL family. K-HECT subfamily.</text>
</comment>
<dbReference type="GO" id="GO:0061630">
    <property type="term" value="F:ubiquitin protein ligase activity"/>
    <property type="evidence" value="ECO:0007669"/>
    <property type="project" value="UniProtKB-EC"/>
</dbReference>
<evidence type="ECO:0000256" key="3">
    <source>
        <dbReference type="ARBA" id="ARBA00012485"/>
    </source>
</evidence>
<dbReference type="EC" id="2.3.2.26" evidence="3"/>
<dbReference type="InterPro" id="IPR011989">
    <property type="entry name" value="ARM-like"/>
</dbReference>
<dbReference type="Pfam" id="PF00632">
    <property type="entry name" value="HECT"/>
    <property type="match status" value="1"/>
</dbReference>
<evidence type="ECO:0000256" key="7">
    <source>
        <dbReference type="SAM" id="MobiDB-lite"/>
    </source>
</evidence>
<dbReference type="Proteomes" id="UP000649328">
    <property type="component" value="Unassembled WGS sequence"/>
</dbReference>
<feature type="region of interest" description="Disordered" evidence="7">
    <location>
        <begin position="1"/>
        <end position="21"/>
    </location>
</feature>
<keyword evidence="4" id="KW-0808">Transferase</keyword>
<evidence type="ECO:0000313" key="9">
    <source>
        <dbReference type="EMBL" id="KAF8005098.1"/>
    </source>
</evidence>
<reference evidence="9" key="1">
    <citation type="submission" date="2020-10" db="EMBL/GenBank/DDBJ databases">
        <title>The Whole-Genome Sequence of Metschnikowia persimmonesis, a Novel Endophytic Yeast Species Isolated from Medicinal Plant Diospyros kaki Thumb.</title>
        <authorList>
            <person name="Rahmat E."/>
            <person name="Kang Y."/>
        </authorList>
    </citation>
    <scope>NUCLEOTIDE SEQUENCE</scope>
    <source>
        <strain evidence="9">KIOM G15050</strain>
    </source>
</reference>
<dbReference type="Gene3D" id="1.25.10.10">
    <property type="entry name" value="Leucine-rich Repeat Variant"/>
    <property type="match status" value="1"/>
</dbReference>
<dbReference type="GO" id="GO:0016607">
    <property type="term" value="C:nuclear speck"/>
    <property type="evidence" value="ECO:0007669"/>
    <property type="project" value="TreeGrafter"/>
</dbReference>
<dbReference type="InterPro" id="IPR000569">
    <property type="entry name" value="HECT_dom"/>
</dbReference>
<dbReference type="OrthoDB" id="423283at2759"/>
<evidence type="ECO:0000313" key="10">
    <source>
        <dbReference type="Proteomes" id="UP000649328"/>
    </source>
</evidence>
<dbReference type="Gene3D" id="3.30.2160.10">
    <property type="entry name" value="Hect, E3 ligase catalytic domain"/>
    <property type="match status" value="1"/>
</dbReference>
<dbReference type="InterPro" id="IPR035983">
    <property type="entry name" value="Hect_E3_ubiquitin_ligase"/>
</dbReference>
<keyword evidence="5 6" id="KW-0833">Ubl conjugation pathway</keyword>
<evidence type="ECO:0000259" key="8">
    <source>
        <dbReference type="PROSITE" id="PS50237"/>
    </source>
</evidence>
<feature type="compositionally biased region" description="Acidic residues" evidence="7">
    <location>
        <begin position="142"/>
        <end position="176"/>
    </location>
</feature>
<dbReference type="Gene3D" id="3.90.1750.10">
    <property type="entry name" value="Hect, E3 ligase catalytic domains"/>
    <property type="match status" value="1"/>
</dbReference>
<comment type="catalytic activity">
    <reaction evidence="1">
        <text>S-ubiquitinyl-[E2 ubiquitin-conjugating enzyme]-L-cysteine + [acceptor protein]-L-lysine = [E2 ubiquitin-conjugating enzyme]-L-cysteine + N(6)-ubiquitinyl-[acceptor protein]-L-lysine.</text>
        <dbReference type="EC" id="2.3.2.26"/>
    </reaction>
</comment>
<gene>
    <name evidence="9" type="ORF">HF325_000555</name>
</gene>
<accession>A0A8H7LER3</accession>
<dbReference type="PROSITE" id="PS50237">
    <property type="entry name" value="HECT"/>
    <property type="match status" value="1"/>
</dbReference>
<comment type="caution">
    <text evidence="9">The sequence shown here is derived from an EMBL/GenBank/DDBJ whole genome shotgun (WGS) entry which is preliminary data.</text>
</comment>
<dbReference type="EMBL" id="JACBPP010000001">
    <property type="protein sequence ID" value="KAF8005098.1"/>
    <property type="molecule type" value="Genomic_DNA"/>
</dbReference>
<evidence type="ECO:0000256" key="2">
    <source>
        <dbReference type="ARBA" id="ARBA00006331"/>
    </source>
</evidence>
<dbReference type="PANTHER" id="PTHR45670:SF1">
    <property type="entry name" value="E3 UBIQUITIN-PROTEIN LIGASE HECTD1"/>
    <property type="match status" value="1"/>
</dbReference>
<organism evidence="9 10">
    <name type="scientific">Metschnikowia pulcherrima</name>
    <dbReference type="NCBI Taxonomy" id="27326"/>
    <lineage>
        <taxon>Eukaryota</taxon>
        <taxon>Fungi</taxon>
        <taxon>Dikarya</taxon>
        <taxon>Ascomycota</taxon>
        <taxon>Saccharomycotina</taxon>
        <taxon>Pichiomycetes</taxon>
        <taxon>Metschnikowiaceae</taxon>
        <taxon>Metschnikowia</taxon>
    </lineage>
</organism>
<dbReference type="GO" id="GO:0000209">
    <property type="term" value="P:protein polyubiquitination"/>
    <property type="evidence" value="ECO:0007669"/>
    <property type="project" value="TreeGrafter"/>
</dbReference>
<proteinExistence type="inferred from homology"/>
<dbReference type="PANTHER" id="PTHR45670">
    <property type="entry name" value="E3 UBIQUITIN-PROTEIN LIGASE TRIP12"/>
    <property type="match status" value="1"/>
</dbReference>
<feature type="compositionally biased region" description="Basic and acidic residues" evidence="7">
    <location>
        <begin position="1"/>
        <end position="11"/>
    </location>
</feature>